<name>A0ABU0YW00_9MICO</name>
<dbReference type="GO" id="GO:0003677">
    <property type="term" value="F:DNA binding"/>
    <property type="evidence" value="ECO:0007669"/>
    <property type="project" value="UniProtKB-KW"/>
</dbReference>
<dbReference type="RefSeq" id="WP_308865900.1">
    <property type="nucleotide sequence ID" value="NZ_JAVFWO010000001.1"/>
</dbReference>
<keyword evidence="2 6" id="KW-0238">DNA-binding</keyword>
<feature type="domain" description="HTH lacI-type" evidence="5">
    <location>
        <begin position="19"/>
        <end position="73"/>
    </location>
</feature>
<sequence>MEDDMPIAGANGTGPASRPTLTDVGHLAGVSAQTVSRYLTGASYVGKETGARIQKAIDALGYRPNRLARSLQIGRADTVGVLTSSPLNYGAAQTLSGLSFAAHDADITLITAHLTATNPQPPEAARALERFLSMRVDGIVVSARVEGLERVLERSVRNEVPVVAITGRPLPSTGTVGADSYAAGRAVMGHLLQLGHRNIAFLSGPRDSVESQERERAYYDMVAAAGVNLLPVMTGGDWTGAAGFEAGRRVDFSTFSAVFAADDELALGFAAAARERGFTAPHDYSLAGIDDMPEARYFAPPLTTARLDFVSLGRRAFEVLQHAIRTGEQHPHVVESPELVIRDSTGPVNG</sequence>
<dbReference type="Gene3D" id="3.40.50.2300">
    <property type="match status" value="2"/>
</dbReference>
<dbReference type="Proteomes" id="UP001235133">
    <property type="component" value="Unassembled WGS sequence"/>
</dbReference>
<evidence type="ECO:0000313" key="6">
    <source>
        <dbReference type="EMBL" id="MDQ7876500.1"/>
    </source>
</evidence>
<dbReference type="CDD" id="cd01574">
    <property type="entry name" value="PBP1_LacI"/>
    <property type="match status" value="1"/>
</dbReference>
<keyword evidence="7" id="KW-1185">Reference proteome</keyword>
<comment type="caution">
    <text evidence="6">The sequence shown here is derived from an EMBL/GenBank/DDBJ whole genome shotgun (WGS) entry which is preliminary data.</text>
</comment>
<evidence type="ECO:0000313" key="7">
    <source>
        <dbReference type="Proteomes" id="UP001235133"/>
    </source>
</evidence>
<proteinExistence type="predicted"/>
<dbReference type="Pfam" id="PF00356">
    <property type="entry name" value="LacI"/>
    <property type="match status" value="1"/>
</dbReference>
<dbReference type="SMART" id="SM00354">
    <property type="entry name" value="HTH_LACI"/>
    <property type="match status" value="1"/>
</dbReference>
<organism evidence="6 7">
    <name type="scientific">Microbacterium psychrotolerans</name>
    <dbReference type="NCBI Taxonomy" id="3068321"/>
    <lineage>
        <taxon>Bacteria</taxon>
        <taxon>Bacillati</taxon>
        <taxon>Actinomycetota</taxon>
        <taxon>Actinomycetes</taxon>
        <taxon>Micrococcales</taxon>
        <taxon>Microbacteriaceae</taxon>
        <taxon>Microbacterium</taxon>
    </lineage>
</organism>
<evidence type="ECO:0000256" key="1">
    <source>
        <dbReference type="ARBA" id="ARBA00023015"/>
    </source>
</evidence>
<gene>
    <name evidence="6" type="ORF">Q9R08_00780</name>
</gene>
<dbReference type="SUPFAM" id="SSF47413">
    <property type="entry name" value="lambda repressor-like DNA-binding domains"/>
    <property type="match status" value="1"/>
</dbReference>
<reference evidence="6 7" key="1">
    <citation type="submission" date="2023-08" db="EMBL/GenBank/DDBJ databases">
        <title>Microbacterium psychrotolerans sp. nov., a psychrotolerant bacterium isolated from soil in Heilongjiang Province, China.</title>
        <authorList>
            <person name="An P."/>
            <person name="Zhao D."/>
            <person name="Xiang H."/>
        </authorList>
    </citation>
    <scope>NUCLEOTIDE SEQUENCE [LARGE SCALE GENOMIC DNA]</scope>
    <source>
        <strain evidence="6 7">QXD-8</strain>
    </source>
</reference>
<keyword evidence="1" id="KW-0805">Transcription regulation</keyword>
<keyword evidence="3" id="KW-0804">Transcription</keyword>
<dbReference type="InterPro" id="IPR028082">
    <property type="entry name" value="Peripla_BP_I"/>
</dbReference>
<evidence type="ECO:0000256" key="3">
    <source>
        <dbReference type="ARBA" id="ARBA00023163"/>
    </source>
</evidence>
<dbReference type="EMBL" id="JAVFWO010000001">
    <property type="protein sequence ID" value="MDQ7876500.1"/>
    <property type="molecule type" value="Genomic_DNA"/>
</dbReference>
<evidence type="ECO:0000256" key="2">
    <source>
        <dbReference type="ARBA" id="ARBA00023125"/>
    </source>
</evidence>
<protein>
    <submittedName>
        <fullName evidence="6">LacI family DNA-binding transcriptional regulator</fullName>
    </submittedName>
</protein>
<dbReference type="PANTHER" id="PTHR30146:SF153">
    <property type="entry name" value="LACTOSE OPERON REPRESSOR"/>
    <property type="match status" value="1"/>
</dbReference>
<dbReference type="InterPro" id="IPR046335">
    <property type="entry name" value="LacI/GalR-like_sensor"/>
</dbReference>
<dbReference type="Pfam" id="PF13377">
    <property type="entry name" value="Peripla_BP_3"/>
    <property type="match status" value="1"/>
</dbReference>
<dbReference type="SUPFAM" id="SSF53822">
    <property type="entry name" value="Periplasmic binding protein-like I"/>
    <property type="match status" value="1"/>
</dbReference>
<dbReference type="PANTHER" id="PTHR30146">
    <property type="entry name" value="LACI-RELATED TRANSCRIPTIONAL REPRESSOR"/>
    <property type="match status" value="1"/>
</dbReference>
<evidence type="ECO:0000259" key="5">
    <source>
        <dbReference type="PROSITE" id="PS50932"/>
    </source>
</evidence>
<dbReference type="CDD" id="cd01392">
    <property type="entry name" value="HTH_LacI"/>
    <property type="match status" value="1"/>
</dbReference>
<accession>A0ABU0YW00</accession>
<feature type="region of interest" description="Disordered" evidence="4">
    <location>
        <begin position="1"/>
        <end position="20"/>
    </location>
</feature>
<evidence type="ECO:0000256" key="4">
    <source>
        <dbReference type="SAM" id="MobiDB-lite"/>
    </source>
</evidence>
<dbReference type="InterPro" id="IPR010982">
    <property type="entry name" value="Lambda_DNA-bd_dom_sf"/>
</dbReference>
<dbReference type="Gene3D" id="1.10.260.40">
    <property type="entry name" value="lambda repressor-like DNA-binding domains"/>
    <property type="match status" value="1"/>
</dbReference>
<dbReference type="InterPro" id="IPR000843">
    <property type="entry name" value="HTH_LacI"/>
</dbReference>
<dbReference type="PROSITE" id="PS50932">
    <property type="entry name" value="HTH_LACI_2"/>
    <property type="match status" value="1"/>
</dbReference>